<feature type="compositionally biased region" description="Acidic residues" evidence="2">
    <location>
        <begin position="1052"/>
        <end position="1061"/>
    </location>
</feature>
<gene>
    <name evidence="5" type="ORF">B0T14DRAFT_495365</name>
</gene>
<feature type="region of interest" description="Disordered" evidence="2">
    <location>
        <begin position="1037"/>
        <end position="1065"/>
    </location>
</feature>
<protein>
    <recommendedName>
        <fullName evidence="7">NACHT domain-containing protein</fullName>
    </recommendedName>
</protein>
<evidence type="ECO:0000256" key="1">
    <source>
        <dbReference type="ARBA" id="ARBA00022737"/>
    </source>
</evidence>
<keyword evidence="6" id="KW-1185">Reference proteome</keyword>
<organism evidence="5 6">
    <name type="scientific">Immersiella caudata</name>
    <dbReference type="NCBI Taxonomy" id="314043"/>
    <lineage>
        <taxon>Eukaryota</taxon>
        <taxon>Fungi</taxon>
        <taxon>Dikarya</taxon>
        <taxon>Ascomycota</taxon>
        <taxon>Pezizomycotina</taxon>
        <taxon>Sordariomycetes</taxon>
        <taxon>Sordariomycetidae</taxon>
        <taxon>Sordariales</taxon>
        <taxon>Lasiosphaeriaceae</taxon>
        <taxon>Immersiella</taxon>
    </lineage>
</organism>
<name>A0AA40C3H2_9PEZI</name>
<evidence type="ECO:0000259" key="4">
    <source>
        <dbReference type="Pfam" id="PF25053"/>
    </source>
</evidence>
<comment type="caution">
    <text evidence="5">The sequence shown here is derived from an EMBL/GenBank/DDBJ whole genome shotgun (WGS) entry which is preliminary data.</text>
</comment>
<evidence type="ECO:0008006" key="7">
    <source>
        <dbReference type="Google" id="ProtNLM"/>
    </source>
</evidence>
<feature type="region of interest" description="Disordered" evidence="2">
    <location>
        <begin position="1095"/>
        <end position="1137"/>
    </location>
</feature>
<accession>A0AA40C3H2</accession>
<dbReference type="Pfam" id="PF25053">
    <property type="entry name" value="DUF7791"/>
    <property type="match status" value="1"/>
</dbReference>
<keyword evidence="1" id="KW-0677">Repeat</keyword>
<feature type="domain" description="Nephrocystin 3-like N-terminal" evidence="3">
    <location>
        <begin position="302"/>
        <end position="476"/>
    </location>
</feature>
<sequence length="1195" mass="133139">MEPLSALGLAANVAQLTELGISVVRNTKEIADAGSTISAAHLSNLADDIESASTSLTKSLKLESRLPESLSPEEKALRDLAGKCVRTVGELSEVLGEVTRERPSSTWRSVLAAVRLIWSQERIDTIARRLFEYRDQLSLRILLVVNQQQASQQKALSSLRDNLRDEIVEVIAITSQGSRGTTVRQKHSEGVTAILTTRNGDSSALVRPSGAVEHSGHGVNTSVTFSRADGVSNAALNEGVQRRPGETWAPVVVQELVDYKKAILDSLHFRGITERRSSVKPAHANTFEWAWASESLSRGIASKDSLSRWLGGRSSSPSGGCYWVSGKAGSGKSSLMKYLQSDPRLDVCLKRWAGEGEVVVPSFYFWYAGTPLQKSQEGLFRSLLFDVLSKRPEMILIVFPDLCRAVISRKVVGEIVFTYTELKMALTNLVQNLPDDLRICFLVDGIDEYTGDHNEICDLFLDVTKHARVKALLSSRPIPACVHRFENCPKLRLQDLTRKDIELYVRDHLGSNSLMNRMEHAEPGLTTTLTTKVTDRASGVFLWVFLVVRNLQFGLQNYNTASDLMEEVDRLPPDLEKLYDHMLGSMPEQHRIVGSKLLQLVLRSFELCSAYPMTVLQLSFAEEDDYTTCLTAPVLALSQEARSWRCVATDGRLRSRCSGLLEVQHADQPSELLPEGSPVGFLHRTVVEFLQTDVVWEKVSLMTSNTSFDPEMALMSSSIAELKAMHIQDRGNAAGQCALVRMARMASYEPYLNARSRDAFHGVYLQAMRDALGHHWHDKSLFRVPSEEIGAINFSCAKGCKRMELPFPYSLILSLSLQDGGQGILPTMRSGLEISPHITTVSLLIHFVEEKQPRLRMAMSKNLERMQVTWEKPESLSGTNQAPWNNRWKNAVKGTTRDWTPCEFILQHCFSIMDNTEDGGFDFTNGMMVKSLLRVLLSLATSAKGSLRIVVAVKRRGQIIRDCRTISALGVVLWLLQKIWLTMSKTAGVELDEVADLSHAVEQQLRRQEAETGRLGRESPQRKAVAATTAKFPLRGLGKAWRSRSPAPNFDTQDDTQEDASDPPYIPKLLKKEEIPMPGAESLWTCYKAAREAKREARLQQTERRTTGPALSGISSGHEEGTSSAQWRRRWETTPRGQRATLLSKTEQLLVSQLTKADTSAKERRRVLSQLSSLPFERQSMILECSKTISSGGKS</sequence>
<proteinExistence type="predicted"/>
<evidence type="ECO:0000259" key="3">
    <source>
        <dbReference type="Pfam" id="PF24883"/>
    </source>
</evidence>
<reference evidence="5" key="1">
    <citation type="submission" date="2023-06" db="EMBL/GenBank/DDBJ databases">
        <title>Genome-scale phylogeny and comparative genomics of the fungal order Sordariales.</title>
        <authorList>
            <consortium name="Lawrence Berkeley National Laboratory"/>
            <person name="Hensen N."/>
            <person name="Bonometti L."/>
            <person name="Westerberg I."/>
            <person name="Brannstrom I.O."/>
            <person name="Guillou S."/>
            <person name="Cros-Aarteil S."/>
            <person name="Calhoun S."/>
            <person name="Haridas S."/>
            <person name="Kuo A."/>
            <person name="Mondo S."/>
            <person name="Pangilinan J."/>
            <person name="Riley R."/>
            <person name="Labutti K."/>
            <person name="Andreopoulos B."/>
            <person name="Lipzen A."/>
            <person name="Chen C."/>
            <person name="Yanf M."/>
            <person name="Daum C."/>
            <person name="Ng V."/>
            <person name="Clum A."/>
            <person name="Steindorff A."/>
            <person name="Ohm R."/>
            <person name="Martin F."/>
            <person name="Silar P."/>
            <person name="Natvig D."/>
            <person name="Lalanne C."/>
            <person name="Gautier V."/>
            <person name="Ament-Velasquez S.L."/>
            <person name="Kruys A."/>
            <person name="Hutchinson M.I."/>
            <person name="Powell A.J."/>
            <person name="Barry K."/>
            <person name="Miller A.N."/>
            <person name="Grigoriev I.V."/>
            <person name="Debuchy R."/>
            <person name="Gladieux P."/>
            <person name="Thoren M.H."/>
            <person name="Johannesson H."/>
        </authorList>
    </citation>
    <scope>NUCLEOTIDE SEQUENCE</scope>
    <source>
        <strain evidence="5">CBS 606.72</strain>
    </source>
</reference>
<dbReference type="PANTHER" id="PTHR10039">
    <property type="entry name" value="AMELOGENIN"/>
    <property type="match status" value="1"/>
</dbReference>
<dbReference type="InterPro" id="IPR056884">
    <property type="entry name" value="NPHP3-like_N"/>
</dbReference>
<evidence type="ECO:0000256" key="2">
    <source>
        <dbReference type="SAM" id="MobiDB-lite"/>
    </source>
</evidence>
<evidence type="ECO:0000313" key="6">
    <source>
        <dbReference type="Proteomes" id="UP001175000"/>
    </source>
</evidence>
<feature type="domain" description="DUF7791" evidence="4">
    <location>
        <begin position="585"/>
        <end position="728"/>
    </location>
</feature>
<dbReference type="PANTHER" id="PTHR10039:SF5">
    <property type="entry name" value="NACHT DOMAIN-CONTAINING PROTEIN"/>
    <property type="match status" value="1"/>
</dbReference>
<evidence type="ECO:0000313" key="5">
    <source>
        <dbReference type="EMBL" id="KAK0623991.1"/>
    </source>
</evidence>
<dbReference type="Proteomes" id="UP001175000">
    <property type="component" value="Unassembled WGS sequence"/>
</dbReference>
<feature type="compositionally biased region" description="Basic and acidic residues" evidence="2">
    <location>
        <begin position="1095"/>
        <end position="1106"/>
    </location>
</feature>
<dbReference type="InterPro" id="IPR056693">
    <property type="entry name" value="DUF7791"/>
</dbReference>
<dbReference type="AlphaFoldDB" id="A0AA40C3H2"/>
<dbReference type="Pfam" id="PF24883">
    <property type="entry name" value="NPHP3_N"/>
    <property type="match status" value="1"/>
</dbReference>
<dbReference type="InterPro" id="IPR027417">
    <property type="entry name" value="P-loop_NTPase"/>
</dbReference>
<dbReference type="EMBL" id="JAULSU010000003">
    <property type="protein sequence ID" value="KAK0623991.1"/>
    <property type="molecule type" value="Genomic_DNA"/>
</dbReference>
<dbReference type="Gene3D" id="3.40.50.300">
    <property type="entry name" value="P-loop containing nucleotide triphosphate hydrolases"/>
    <property type="match status" value="1"/>
</dbReference>